<comment type="cofactor">
    <cofactor evidence="1">
        <name>FAD</name>
        <dbReference type="ChEBI" id="CHEBI:57692"/>
    </cofactor>
</comment>
<dbReference type="PRINTS" id="PR00757">
    <property type="entry name" value="AMINEOXDASEF"/>
</dbReference>
<reference evidence="8 9" key="1">
    <citation type="journal article" date="2018" name="Plant J.">
        <title>Genome sequences of Chlorella sorokiniana UTEX 1602 and Micractinium conductrix SAG 241.80: implications to maltose excretion by a green alga.</title>
        <authorList>
            <person name="Arriola M.B."/>
            <person name="Velmurugan N."/>
            <person name="Zhang Y."/>
            <person name="Plunkett M.H."/>
            <person name="Hondzo H."/>
            <person name="Barney B.M."/>
        </authorList>
    </citation>
    <scope>NUCLEOTIDE SEQUENCE [LARGE SCALE GENOMIC DNA]</scope>
    <source>
        <strain evidence="9">UTEX 1602</strain>
    </source>
</reference>
<comment type="caution">
    <text evidence="8">The sequence shown here is derived from an EMBL/GenBank/DDBJ whole genome shotgun (WGS) entry which is preliminary data.</text>
</comment>
<sequence length="488" mass="51554">MITALSAALLATALLGMGAAASAADPAAACHSRKLAQAPTREADVVVVGAGMAGMTAARDIANKLGAGKLIVLEARNRVGGRCWTAQLDAGGGSKVTVDLGAGWIHGLSGNPVTALAQQAGVALAGRNTNYENNQLWLWDGTEVSDAKEAAWERKYDAFMAALARQQDRLEGSNSDPGISALVTQELGKLQGTDQLGLRAMLNINIEHEYAGALGLLSSWYDWDTDELGGGDKFVTGGYQKLVESLVQGPGGKLDVRLGHKVTGIDLKTANRIVITTSNKGTFTAKRVVVALPLGVLKQGGLQWQPPLPSTNQQALDKLSMGLLNKLVLVFPRVFWPRDLEVFNRVAPQNTPGAWSETYNMLSHTGKPVLVAFNAAQYAAHLEQKTAAQVKDEYMAVLKKLFGANNVPEPISYTVTAWGQDPYAFGSYSFTKSAPGGAFGAAHRNTAAPIGNRVFFAGEHTRPDCPATAHGALLSGRKAATDLLASLK</sequence>
<evidence type="ECO:0000256" key="2">
    <source>
        <dbReference type="ARBA" id="ARBA00004723"/>
    </source>
</evidence>
<dbReference type="InterPro" id="IPR036188">
    <property type="entry name" value="FAD/NAD-bd_sf"/>
</dbReference>
<comment type="pathway">
    <text evidence="2">Amine and polyamine degradation; spermine degradation.</text>
</comment>
<dbReference type="PANTHER" id="PTHR10742:SF386">
    <property type="entry name" value="LYSINE-SPECIFIC HISTONE DEMETHYLASE 1A"/>
    <property type="match status" value="1"/>
</dbReference>
<dbReference type="OrthoDB" id="5046242at2759"/>
<feature type="binding site" evidence="5">
    <location>
        <position position="373"/>
    </location>
    <ligand>
        <name>substrate</name>
    </ligand>
</feature>
<evidence type="ECO:0000313" key="8">
    <source>
        <dbReference type="EMBL" id="PRW56455.1"/>
    </source>
</evidence>
<dbReference type="EMBL" id="LHPG02000008">
    <property type="protein sequence ID" value="PRW56455.1"/>
    <property type="molecule type" value="Genomic_DNA"/>
</dbReference>
<dbReference type="Gene3D" id="3.50.50.60">
    <property type="entry name" value="FAD/NAD(P)-binding domain"/>
    <property type="match status" value="1"/>
</dbReference>
<dbReference type="PANTHER" id="PTHR10742">
    <property type="entry name" value="FLAVIN MONOAMINE OXIDASE"/>
    <property type="match status" value="1"/>
</dbReference>
<dbReference type="InterPro" id="IPR001613">
    <property type="entry name" value="Flavin_amine_oxidase"/>
</dbReference>
<dbReference type="GO" id="GO:0046592">
    <property type="term" value="F:polyamine oxidase activity"/>
    <property type="evidence" value="ECO:0007669"/>
    <property type="project" value="UniProtKB-ARBA"/>
</dbReference>
<dbReference type="InterPro" id="IPR002937">
    <property type="entry name" value="Amino_oxidase"/>
</dbReference>
<keyword evidence="6" id="KW-0732">Signal</keyword>
<evidence type="ECO:0000256" key="4">
    <source>
        <dbReference type="ARBA" id="ARBA00023002"/>
    </source>
</evidence>
<dbReference type="Pfam" id="PF01593">
    <property type="entry name" value="Amino_oxidase"/>
    <property type="match status" value="1"/>
</dbReference>
<evidence type="ECO:0000256" key="6">
    <source>
        <dbReference type="SAM" id="SignalP"/>
    </source>
</evidence>
<keyword evidence="9" id="KW-1185">Reference proteome</keyword>
<evidence type="ECO:0000313" key="9">
    <source>
        <dbReference type="Proteomes" id="UP000239899"/>
    </source>
</evidence>
<feature type="chain" id="PRO_5015173602" evidence="6">
    <location>
        <begin position="24"/>
        <end position="488"/>
    </location>
</feature>
<organism evidence="8 9">
    <name type="scientific">Chlorella sorokiniana</name>
    <name type="common">Freshwater green alga</name>
    <dbReference type="NCBI Taxonomy" id="3076"/>
    <lineage>
        <taxon>Eukaryota</taxon>
        <taxon>Viridiplantae</taxon>
        <taxon>Chlorophyta</taxon>
        <taxon>core chlorophytes</taxon>
        <taxon>Trebouxiophyceae</taxon>
        <taxon>Chlorellales</taxon>
        <taxon>Chlorellaceae</taxon>
        <taxon>Chlorella clade</taxon>
        <taxon>Chlorella</taxon>
    </lineage>
</organism>
<dbReference type="SUPFAM" id="SSF54373">
    <property type="entry name" value="FAD-linked reductases, C-terminal domain"/>
    <property type="match status" value="1"/>
</dbReference>
<dbReference type="Gene3D" id="3.90.660.10">
    <property type="match status" value="1"/>
</dbReference>
<evidence type="ECO:0000256" key="5">
    <source>
        <dbReference type="PIRSR" id="PIRSR601613-1"/>
    </source>
</evidence>
<proteinExistence type="inferred from homology"/>
<keyword evidence="4" id="KW-0560">Oxidoreductase</keyword>
<accession>A0A2P6TQW2</accession>
<dbReference type="Proteomes" id="UP000239899">
    <property type="component" value="Unassembled WGS sequence"/>
</dbReference>
<gene>
    <name evidence="8" type="ORF">C2E21_4817</name>
</gene>
<feature type="binding site" evidence="5">
    <location>
        <begin position="74"/>
        <end position="75"/>
    </location>
    <ligand>
        <name>FAD</name>
        <dbReference type="ChEBI" id="CHEBI:57692"/>
    </ligand>
</feature>
<evidence type="ECO:0000256" key="3">
    <source>
        <dbReference type="ARBA" id="ARBA00005995"/>
    </source>
</evidence>
<dbReference type="GO" id="GO:0006598">
    <property type="term" value="P:polyamine catabolic process"/>
    <property type="evidence" value="ECO:0007669"/>
    <property type="project" value="UniProtKB-ARBA"/>
</dbReference>
<dbReference type="InterPro" id="IPR050281">
    <property type="entry name" value="Flavin_monoamine_oxidase"/>
</dbReference>
<feature type="domain" description="Amine oxidase" evidence="7">
    <location>
        <begin position="52"/>
        <end position="484"/>
    </location>
</feature>
<feature type="binding site" evidence="5">
    <location>
        <position position="262"/>
    </location>
    <ligand>
        <name>FAD</name>
        <dbReference type="ChEBI" id="CHEBI:57692"/>
    </ligand>
</feature>
<dbReference type="STRING" id="3076.A0A2P6TQW2"/>
<protein>
    <submittedName>
        <fullName evidence="8">Amine oxidase</fullName>
    </submittedName>
</protein>
<comment type="similarity">
    <text evidence="3">Belongs to the flavin monoamine oxidase family.</text>
</comment>
<feature type="signal peptide" evidence="6">
    <location>
        <begin position="1"/>
        <end position="23"/>
    </location>
</feature>
<name>A0A2P6TQW2_CHLSO</name>
<dbReference type="SUPFAM" id="SSF51905">
    <property type="entry name" value="FAD/NAD(P)-binding domain"/>
    <property type="match status" value="1"/>
</dbReference>
<evidence type="ECO:0000259" key="7">
    <source>
        <dbReference type="Pfam" id="PF01593"/>
    </source>
</evidence>
<evidence type="ECO:0000256" key="1">
    <source>
        <dbReference type="ARBA" id="ARBA00001974"/>
    </source>
</evidence>
<dbReference type="AlphaFoldDB" id="A0A2P6TQW2"/>